<protein>
    <recommendedName>
        <fullName evidence="2 11">Chaperone protein ClpB</fullName>
    </recommendedName>
</protein>
<keyword evidence="6 11" id="KW-0175">Coiled coil</keyword>
<dbReference type="InterPro" id="IPR050130">
    <property type="entry name" value="ClpA_ClpB"/>
</dbReference>
<keyword evidence="4 10" id="KW-0547">Nucleotide-binding</keyword>
<evidence type="ECO:0000256" key="8">
    <source>
        <dbReference type="ARBA" id="ARBA00026057"/>
    </source>
</evidence>
<dbReference type="Proteomes" id="UP000029221">
    <property type="component" value="Unassembled WGS sequence"/>
</dbReference>
<dbReference type="InterPro" id="IPR018368">
    <property type="entry name" value="ClpA/B_CS1"/>
</dbReference>
<dbReference type="InterPro" id="IPR003959">
    <property type="entry name" value="ATPase_AAA_core"/>
</dbReference>
<dbReference type="Gene3D" id="1.10.1780.10">
    <property type="entry name" value="Clp, N-terminal domain"/>
    <property type="match status" value="1"/>
</dbReference>
<keyword evidence="5 10" id="KW-0067">ATP-binding</keyword>
<dbReference type="EMBL" id="BBML01000009">
    <property type="protein sequence ID" value="GAK98080.1"/>
    <property type="molecule type" value="Genomic_DNA"/>
</dbReference>
<keyword evidence="7 10" id="KW-0143">Chaperone</keyword>
<dbReference type="GO" id="GO:0016887">
    <property type="term" value="F:ATP hydrolysis activity"/>
    <property type="evidence" value="ECO:0007669"/>
    <property type="project" value="InterPro"/>
</dbReference>
<comment type="caution">
    <text evidence="13">The sequence shown here is derived from an EMBL/GenBank/DDBJ whole genome shotgun (WGS) entry which is preliminary data.</text>
</comment>
<evidence type="ECO:0000256" key="5">
    <source>
        <dbReference type="ARBA" id="ARBA00022840"/>
    </source>
</evidence>
<dbReference type="InterPro" id="IPR041546">
    <property type="entry name" value="ClpA/ClpB_AAA_lid"/>
</dbReference>
<dbReference type="GO" id="GO:0034605">
    <property type="term" value="P:cellular response to heat"/>
    <property type="evidence" value="ECO:0007669"/>
    <property type="project" value="TreeGrafter"/>
</dbReference>
<evidence type="ECO:0000313" key="13">
    <source>
        <dbReference type="EMBL" id="GAK98080.1"/>
    </source>
</evidence>
<dbReference type="eggNOG" id="COG0542">
    <property type="taxonomic scope" value="Bacteria"/>
</dbReference>
<dbReference type="InterPro" id="IPR028299">
    <property type="entry name" value="ClpA/B_CS2"/>
</dbReference>
<dbReference type="CDD" id="cd19499">
    <property type="entry name" value="RecA-like_ClpB_Hsp104-like"/>
    <property type="match status" value="1"/>
</dbReference>
<dbReference type="GO" id="GO:0005737">
    <property type="term" value="C:cytoplasm"/>
    <property type="evidence" value="ECO:0007669"/>
    <property type="project" value="UniProtKB-SubCell"/>
</dbReference>
<evidence type="ECO:0000256" key="9">
    <source>
        <dbReference type="PROSITE-ProRule" id="PRU01251"/>
    </source>
</evidence>
<dbReference type="Pfam" id="PF00004">
    <property type="entry name" value="AAA"/>
    <property type="match status" value="1"/>
</dbReference>
<proteinExistence type="inferred from homology"/>
<dbReference type="Gene3D" id="1.10.8.60">
    <property type="match status" value="1"/>
</dbReference>
<reference evidence="13" key="1">
    <citation type="journal article" date="2014" name="Genome Announc.">
        <title>Draft Genome Sequences of Marine Flavobacterium Nonlabens Strains NR17, NR24, NR27, NR32, NR33, and Ara13.</title>
        <authorList>
            <person name="Nakanishi M."/>
            <person name="Meirelles P."/>
            <person name="Suzuki R."/>
            <person name="Takatani N."/>
            <person name="Mino S."/>
            <person name="Suda W."/>
            <person name="Oshima K."/>
            <person name="Hattori M."/>
            <person name="Ohkuma M."/>
            <person name="Hosokawa M."/>
            <person name="Miyashita K."/>
            <person name="Thompson F.L."/>
            <person name="Niwa A."/>
            <person name="Sawabe T."/>
            <person name="Sawabe T."/>
        </authorList>
    </citation>
    <scope>NUCLEOTIDE SEQUENCE [LARGE SCALE GENOMIC DNA]</scope>
    <source>
        <strain evidence="13">JCM 19294</strain>
    </source>
</reference>
<dbReference type="PRINTS" id="PR00300">
    <property type="entry name" value="CLPPROTEASEA"/>
</dbReference>
<organism evidence="13 14">
    <name type="scientific">Nonlabens tegetincola</name>
    <dbReference type="NCBI Taxonomy" id="323273"/>
    <lineage>
        <taxon>Bacteria</taxon>
        <taxon>Pseudomonadati</taxon>
        <taxon>Bacteroidota</taxon>
        <taxon>Flavobacteriia</taxon>
        <taxon>Flavobacteriales</taxon>
        <taxon>Flavobacteriaceae</taxon>
        <taxon>Nonlabens</taxon>
    </lineage>
</organism>
<name>A0A090Q522_9FLAO</name>
<dbReference type="FunFam" id="3.40.50.300:FF:000025">
    <property type="entry name" value="ATP-dependent Clp protease subunit"/>
    <property type="match status" value="1"/>
</dbReference>
<dbReference type="NCBIfam" id="TIGR03346">
    <property type="entry name" value="chaperone_ClpB"/>
    <property type="match status" value="1"/>
</dbReference>
<comment type="similarity">
    <text evidence="1 10">Belongs to the ClpA/ClpB family.</text>
</comment>
<dbReference type="CDD" id="cd00009">
    <property type="entry name" value="AAA"/>
    <property type="match status" value="1"/>
</dbReference>
<gene>
    <name evidence="11" type="primary">clpB</name>
    <name evidence="13" type="ORF">JCM19294_713</name>
</gene>
<comment type="subcellular location">
    <subcellularLocation>
        <location evidence="11">Cytoplasm</location>
    </subcellularLocation>
</comment>
<dbReference type="Pfam" id="PF07724">
    <property type="entry name" value="AAA_2"/>
    <property type="match status" value="1"/>
</dbReference>
<evidence type="ECO:0000256" key="6">
    <source>
        <dbReference type="ARBA" id="ARBA00023054"/>
    </source>
</evidence>
<accession>A0A090Q522</accession>
<dbReference type="AlphaFoldDB" id="A0A090Q522"/>
<dbReference type="PROSITE" id="PS00870">
    <property type="entry name" value="CLPAB_1"/>
    <property type="match status" value="1"/>
</dbReference>
<dbReference type="SUPFAM" id="SSF52540">
    <property type="entry name" value="P-loop containing nucleoside triphosphate hydrolases"/>
    <property type="match status" value="2"/>
</dbReference>
<evidence type="ECO:0000256" key="11">
    <source>
        <dbReference type="RuleBase" id="RU362034"/>
    </source>
</evidence>
<dbReference type="InterPro" id="IPR027417">
    <property type="entry name" value="P-loop_NTPase"/>
</dbReference>
<evidence type="ECO:0000256" key="7">
    <source>
        <dbReference type="ARBA" id="ARBA00023186"/>
    </source>
</evidence>
<dbReference type="Pfam" id="PF17871">
    <property type="entry name" value="AAA_lid_9"/>
    <property type="match status" value="1"/>
</dbReference>
<dbReference type="STRING" id="319236.BST91_04825"/>
<dbReference type="InterPro" id="IPR017730">
    <property type="entry name" value="Chaperonin_ClpB"/>
</dbReference>
<dbReference type="SMART" id="SM00382">
    <property type="entry name" value="AAA"/>
    <property type="match status" value="2"/>
</dbReference>
<keyword evidence="14" id="KW-1185">Reference proteome</keyword>
<dbReference type="GO" id="GO:0042026">
    <property type="term" value="P:protein refolding"/>
    <property type="evidence" value="ECO:0007669"/>
    <property type="project" value="UniProtKB-UniRule"/>
</dbReference>
<feature type="domain" description="Clp R" evidence="12">
    <location>
        <begin position="22"/>
        <end position="163"/>
    </location>
</feature>
<feature type="coiled-coil region" evidence="11">
    <location>
        <begin position="429"/>
        <end position="540"/>
    </location>
</feature>
<dbReference type="Pfam" id="PF10431">
    <property type="entry name" value="ClpB_D2-small"/>
    <property type="match status" value="1"/>
</dbReference>
<sequence>MSRIKQGTTVANVGIKMNTMNLNKLTIKSQEAIQQAQQIAQEAQHPSILNEHLFKGIQLVDENVLPYIFLKLGVQLSIISQLIDKQLESLSTVTGGNLQFSRDTASTLNNAISIAGKMNDEYVSIEHLLLAIFEGSGTVSRILKDQGINAKDLKAAIESLRNGNRVTSSSAEETYQSLSKYAKNLNDLADKGKLDPVIGRDEEIRRILQILSRRTKNNPMLIGEPGVGKTAIAEGLAHRIVAGDVPENLKEKQIFSLDMGALIAGAKYKGEFEERLKAVVKEVTQSSGDIVLFIDEIHTLVGAGGGDGAMDAANILKPALARGELRAIGATTLDEYQKYFEKDKALERRFQKVTVDEPDTESAISILRGIKDKYEAHHKVQIKDDAIIGAVELSQRYITNRFLPDKAIDLIDESAARLRMEINSKPEELDVLDRKIMQLEIEIEAIKRENDEVKLKSLNSELSILKESRNELNAQWENEKSVIDAIQNLKSDIENYKLEAERAEREGNYGKVAELRYGKIKEAQEQLVKLQEQAALQDSSQALIQEEVTYDDIAEVVARWTGIPVTRMLQSEREKLLNLETELNKRVVGQHEAVEAVSDAVRRSRAGLQDQRKPVGSFLFLGTTGVGKTELAKALAEFLFNDENAMTRIDMSEYQERHSVSRLVGAPPGYVGYDEGGQLTEAVRRKPYSVILLDEIEKAHPDTFNILLQVLDEGRLTDNKGRVADFKNAIVIMTSNMGAHAIQDKFENANVIDEQLIDQTKNEVLQALKKQVRPEFINRIDDIVMFTPLTKAEIKEIVKLQLKSVTKLLAKQGITVDATDQAINLLAVKGFDPQYGARPVKRVIQKEIMNELSKKILSGEISTESIVLIDQFDDQLIFRNQVDQISV</sequence>
<evidence type="ECO:0000256" key="10">
    <source>
        <dbReference type="RuleBase" id="RU004432"/>
    </source>
</evidence>
<evidence type="ECO:0000256" key="1">
    <source>
        <dbReference type="ARBA" id="ARBA00008675"/>
    </source>
</evidence>
<dbReference type="InterPro" id="IPR003593">
    <property type="entry name" value="AAA+_ATPase"/>
</dbReference>
<dbReference type="SMART" id="SM01086">
    <property type="entry name" value="ClpB_D2-small"/>
    <property type="match status" value="1"/>
</dbReference>
<dbReference type="Gene3D" id="3.40.50.300">
    <property type="entry name" value="P-loop containing nucleotide triphosphate hydrolases"/>
    <property type="match status" value="3"/>
</dbReference>
<dbReference type="InterPro" id="IPR036628">
    <property type="entry name" value="Clp_N_dom_sf"/>
</dbReference>
<evidence type="ECO:0000256" key="2">
    <source>
        <dbReference type="ARBA" id="ARBA00017574"/>
    </source>
</evidence>
<dbReference type="PANTHER" id="PTHR11638:SF18">
    <property type="entry name" value="HEAT SHOCK PROTEIN 104"/>
    <property type="match status" value="1"/>
</dbReference>
<evidence type="ECO:0000259" key="12">
    <source>
        <dbReference type="PROSITE" id="PS51903"/>
    </source>
</evidence>
<keyword evidence="11" id="KW-0346">Stress response</keyword>
<comment type="subunit">
    <text evidence="8">Homohexamer. The oligomerization is ATP-dependent.</text>
</comment>
<dbReference type="FunFam" id="3.40.50.300:FF:000010">
    <property type="entry name" value="Chaperone clpB 1, putative"/>
    <property type="match status" value="1"/>
</dbReference>
<comment type="function">
    <text evidence="11">Part of a stress-induced multi-chaperone system, it is involved in the recovery of the cell from heat-induced damage, in cooperation with DnaK, DnaJ and GrpE.</text>
</comment>
<dbReference type="PANTHER" id="PTHR11638">
    <property type="entry name" value="ATP-DEPENDENT CLP PROTEASE"/>
    <property type="match status" value="1"/>
</dbReference>
<dbReference type="Pfam" id="PF02861">
    <property type="entry name" value="Clp_N"/>
    <property type="match status" value="1"/>
</dbReference>
<dbReference type="FunFam" id="3.40.50.300:FF:000120">
    <property type="entry name" value="ATP-dependent chaperone ClpB"/>
    <property type="match status" value="1"/>
</dbReference>
<evidence type="ECO:0000313" key="14">
    <source>
        <dbReference type="Proteomes" id="UP000029221"/>
    </source>
</evidence>
<keyword evidence="3 9" id="KW-0677">Repeat</keyword>
<comment type="subunit">
    <text evidence="11">Homohexamer; The oligomerization is ATP-dependent.</text>
</comment>
<dbReference type="InterPro" id="IPR019489">
    <property type="entry name" value="Clp_ATPase_C"/>
</dbReference>
<dbReference type="SUPFAM" id="SSF81923">
    <property type="entry name" value="Double Clp-N motif"/>
    <property type="match status" value="1"/>
</dbReference>
<dbReference type="PROSITE" id="PS51903">
    <property type="entry name" value="CLP_R"/>
    <property type="match status" value="1"/>
</dbReference>
<dbReference type="InterPro" id="IPR001270">
    <property type="entry name" value="ClpA/B"/>
</dbReference>
<dbReference type="PROSITE" id="PS00871">
    <property type="entry name" value="CLPAB_2"/>
    <property type="match status" value="1"/>
</dbReference>
<evidence type="ECO:0000256" key="3">
    <source>
        <dbReference type="ARBA" id="ARBA00022737"/>
    </source>
</evidence>
<dbReference type="InterPro" id="IPR004176">
    <property type="entry name" value="Clp_R_N"/>
</dbReference>
<dbReference type="GO" id="GO:0005524">
    <property type="term" value="F:ATP binding"/>
    <property type="evidence" value="ECO:0007669"/>
    <property type="project" value="UniProtKB-UniRule"/>
</dbReference>
<keyword evidence="11" id="KW-0963">Cytoplasm</keyword>
<evidence type="ECO:0000256" key="4">
    <source>
        <dbReference type="ARBA" id="ARBA00022741"/>
    </source>
</evidence>